<comment type="caution">
    <text evidence="2">The sequence shown here is derived from an EMBL/GenBank/DDBJ whole genome shotgun (WGS) entry which is preliminary data.</text>
</comment>
<organism evidence="2 3">
    <name type="scientific">Diploptera punctata</name>
    <name type="common">Pacific beetle cockroach</name>
    <dbReference type="NCBI Taxonomy" id="6984"/>
    <lineage>
        <taxon>Eukaryota</taxon>
        <taxon>Metazoa</taxon>
        <taxon>Ecdysozoa</taxon>
        <taxon>Arthropoda</taxon>
        <taxon>Hexapoda</taxon>
        <taxon>Insecta</taxon>
        <taxon>Pterygota</taxon>
        <taxon>Neoptera</taxon>
        <taxon>Polyneoptera</taxon>
        <taxon>Dictyoptera</taxon>
        <taxon>Blattodea</taxon>
        <taxon>Blaberoidea</taxon>
        <taxon>Blaberidae</taxon>
        <taxon>Diplopterinae</taxon>
        <taxon>Diploptera</taxon>
    </lineage>
</organism>
<dbReference type="EMBL" id="JASPKZ010003067">
    <property type="protein sequence ID" value="KAJ9594127.1"/>
    <property type="molecule type" value="Genomic_DNA"/>
</dbReference>
<accession>A0AAD8A7V9</accession>
<protein>
    <recommendedName>
        <fullName evidence="1">KNTC1 first ARM-repeats domain-containing protein</fullName>
    </recommendedName>
</protein>
<feature type="domain" description="KNTC1 first ARM-repeats" evidence="1">
    <location>
        <begin position="10"/>
        <end position="110"/>
    </location>
</feature>
<evidence type="ECO:0000313" key="2">
    <source>
        <dbReference type="EMBL" id="KAJ9594127.1"/>
    </source>
</evidence>
<dbReference type="GO" id="GO:1990423">
    <property type="term" value="C:RZZ complex"/>
    <property type="evidence" value="ECO:0007669"/>
    <property type="project" value="TreeGrafter"/>
</dbReference>
<proteinExistence type="predicted"/>
<dbReference type="PANTHER" id="PTHR15688:SF1">
    <property type="entry name" value="KINETOCHORE-ASSOCIATED PROTEIN 1"/>
    <property type="match status" value="1"/>
</dbReference>
<dbReference type="Proteomes" id="UP001233999">
    <property type="component" value="Unassembled WGS sequence"/>
</dbReference>
<feature type="non-terminal residue" evidence="2">
    <location>
        <position position="1"/>
    </location>
</feature>
<dbReference type="AlphaFoldDB" id="A0AAD8A7V9"/>
<evidence type="ECO:0000259" key="1">
    <source>
        <dbReference type="Pfam" id="PF24520"/>
    </source>
</evidence>
<reference evidence="2" key="2">
    <citation type="submission" date="2023-05" db="EMBL/GenBank/DDBJ databases">
        <authorList>
            <person name="Fouks B."/>
        </authorList>
    </citation>
    <scope>NUCLEOTIDE SEQUENCE</scope>
    <source>
        <strain evidence="2">Stay&amp;Tobe</strain>
        <tissue evidence="2">Testes</tissue>
    </source>
</reference>
<dbReference type="GO" id="GO:0031267">
    <property type="term" value="F:small GTPase binding"/>
    <property type="evidence" value="ECO:0007669"/>
    <property type="project" value="TreeGrafter"/>
</dbReference>
<dbReference type="Pfam" id="PF24520">
    <property type="entry name" value="ARM_KNTC1_1st"/>
    <property type="match status" value="1"/>
</dbReference>
<dbReference type="GO" id="GO:1903394">
    <property type="term" value="P:protein localization to kinetochore involved in kinetochore assembly"/>
    <property type="evidence" value="ECO:0007669"/>
    <property type="project" value="TreeGrafter"/>
</dbReference>
<gene>
    <name evidence="2" type="ORF">L9F63_014443</name>
</gene>
<dbReference type="GO" id="GO:0005737">
    <property type="term" value="C:cytoplasm"/>
    <property type="evidence" value="ECO:0007669"/>
    <property type="project" value="TreeGrafter"/>
</dbReference>
<dbReference type="InterPro" id="IPR055403">
    <property type="entry name" value="ARM_KNTC1_1st"/>
</dbReference>
<dbReference type="GO" id="GO:0005828">
    <property type="term" value="C:kinetochore microtubule"/>
    <property type="evidence" value="ECO:0007669"/>
    <property type="project" value="TreeGrafter"/>
</dbReference>
<dbReference type="PANTHER" id="PTHR15688">
    <property type="entry name" value="KINETOCHORE-ASSOCIATED PROTEIN 1"/>
    <property type="match status" value="1"/>
</dbReference>
<reference evidence="2" key="1">
    <citation type="journal article" date="2023" name="IScience">
        <title>Live-bearing cockroach genome reveals convergent evolutionary mechanisms linked to viviparity in insects and beyond.</title>
        <authorList>
            <person name="Fouks B."/>
            <person name="Harrison M.C."/>
            <person name="Mikhailova A.A."/>
            <person name="Marchal E."/>
            <person name="English S."/>
            <person name="Carruthers M."/>
            <person name="Jennings E.C."/>
            <person name="Chiamaka E.L."/>
            <person name="Frigard R.A."/>
            <person name="Pippel M."/>
            <person name="Attardo G.M."/>
            <person name="Benoit J.B."/>
            <person name="Bornberg-Bauer E."/>
            <person name="Tobe S.S."/>
        </authorList>
    </citation>
    <scope>NUCLEOTIDE SEQUENCE</scope>
    <source>
        <strain evidence="2">Stay&amp;Tobe</strain>
    </source>
</reference>
<dbReference type="GO" id="GO:0000070">
    <property type="term" value="P:mitotic sister chromatid segregation"/>
    <property type="evidence" value="ECO:0007669"/>
    <property type="project" value="TreeGrafter"/>
</dbReference>
<keyword evidence="3" id="KW-1185">Reference proteome</keyword>
<sequence length="134" mass="16171">MWCFVDRLHKLLRQSKYEEAEAFAMRFLDLDVELVYKDHVRRCMELIQPWPTNNNKNEYFNKFSALLDKIQDIEFVCNACLNAYTADLRKTQLLFDYAWKRLKEDKIKLPCLKNMKYEFFKNTTDGSLENDYTG</sequence>
<dbReference type="GO" id="GO:0007094">
    <property type="term" value="P:mitotic spindle assembly checkpoint signaling"/>
    <property type="evidence" value="ECO:0007669"/>
    <property type="project" value="TreeGrafter"/>
</dbReference>
<dbReference type="InterPro" id="IPR052802">
    <property type="entry name" value="KNTC1"/>
</dbReference>
<name>A0AAD8A7V9_DIPPU</name>
<evidence type="ECO:0000313" key="3">
    <source>
        <dbReference type="Proteomes" id="UP001233999"/>
    </source>
</evidence>